<dbReference type="EMBL" id="KN837139">
    <property type="protein sequence ID" value="KIJ41062.1"/>
    <property type="molecule type" value="Genomic_DNA"/>
</dbReference>
<organism evidence="2 3">
    <name type="scientific">Sphaerobolus stellatus (strain SS14)</name>
    <dbReference type="NCBI Taxonomy" id="990650"/>
    <lineage>
        <taxon>Eukaryota</taxon>
        <taxon>Fungi</taxon>
        <taxon>Dikarya</taxon>
        <taxon>Basidiomycota</taxon>
        <taxon>Agaricomycotina</taxon>
        <taxon>Agaricomycetes</taxon>
        <taxon>Phallomycetidae</taxon>
        <taxon>Geastrales</taxon>
        <taxon>Sphaerobolaceae</taxon>
        <taxon>Sphaerobolus</taxon>
    </lineage>
</organism>
<reference evidence="2 3" key="1">
    <citation type="submission" date="2014-06" db="EMBL/GenBank/DDBJ databases">
        <title>Evolutionary Origins and Diversification of the Mycorrhizal Mutualists.</title>
        <authorList>
            <consortium name="DOE Joint Genome Institute"/>
            <consortium name="Mycorrhizal Genomics Consortium"/>
            <person name="Kohler A."/>
            <person name="Kuo A."/>
            <person name="Nagy L.G."/>
            <person name="Floudas D."/>
            <person name="Copeland A."/>
            <person name="Barry K.W."/>
            <person name="Cichocki N."/>
            <person name="Veneault-Fourrey C."/>
            <person name="LaButti K."/>
            <person name="Lindquist E.A."/>
            <person name="Lipzen A."/>
            <person name="Lundell T."/>
            <person name="Morin E."/>
            <person name="Murat C."/>
            <person name="Riley R."/>
            <person name="Ohm R."/>
            <person name="Sun H."/>
            <person name="Tunlid A."/>
            <person name="Henrissat B."/>
            <person name="Grigoriev I.V."/>
            <person name="Hibbett D.S."/>
            <person name="Martin F."/>
        </authorList>
    </citation>
    <scope>NUCLEOTIDE SEQUENCE [LARGE SCALE GENOMIC DNA]</scope>
    <source>
        <strain evidence="2 3">SS14</strain>
    </source>
</reference>
<accession>A0A0C9VI10</accession>
<dbReference type="OrthoDB" id="3362250at2759"/>
<name>A0A0C9VI10_SPHS4</name>
<dbReference type="HOGENOM" id="CLU_037230_0_0_1"/>
<evidence type="ECO:0000313" key="2">
    <source>
        <dbReference type="EMBL" id="KIJ41062.1"/>
    </source>
</evidence>
<feature type="region of interest" description="Disordered" evidence="1">
    <location>
        <begin position="86"/>
        <end position="124"/>
    </location>
</feature>
<dbReference type="Proteomes" id="UP000054279">
    <property type="component" value="Unassembled WGS sequence"/>
</dbReference>
<sequence length="260" mass="28452">MWYKERIMTEDEIVGSVMDAATNTLRWTIHRPRQGWYLRLRSPLLPPGAFIPLLPPPHNLPSVELPTTTAAPIATAEEGSLTFSVRTREPIQNEEEPTSDIQPTATSHSYPPSPPQTLSSQNLSVPNAESIRAKLGSISQRKLGTVRHFGLVPRLPGHPASASAASGFFSRALSYITPRLPIRSSYSFILSPLLSVGITSPLLTFTDQTPTFSVSVSGLLEVNEGVDRLLGIDTSFWIAISLAYLEFLEDRESYLAAVNG</sequence>
<feature type="compositionally biased region" description="Polar residues" evidence="1">
    <location>
        <begin position="99"/>
        <end position="124"/>
    </location>
</feature>
<proteinExistence type="predicted"/>
<protein>
    <submittedName>
        <fullName evidence="2">Uncharacterized protein</fullName>
    </submittedName>
</protein>
<evidence type="ECO:0000313" key="3">
    <source>
        <dbReference type="Proteomes" id="UP000054279"/>
    </source>
</evidence>
<evidence type="ECO:0000256" key="1">
    <source>
        <dbReference type="SAM" id="MobiDB-lite"/>
    </source>
</evidence>
<keyword evidence="3" id="KW-1185">Reference proteome</keyword>
<dbReference type="AlphaFoldDB" id="A0A0C9VI10"/>
<gene>
    <name evidence="2" type="ORF">M422DRAFT_31943</name>
</gene>